<proteinExistence type="predicted"/>
<evidence type="ECO:0000313" key="2">
    <source>
        <dbReference type="Proteomes" id="UP001057877"/>
    </source>
</evidence>
<dbReference type="RefSeq" id="WP_258388713.1">
    <property type="nucleotide sequence ID" value="NZ_CP091430.1"/>
</dbReference>
<evidence type="ECO:0000313" key="1">
    <source>
        <dbReference type="EMBL" id="UVI32664.1"/>
    </source>
</evidence>
<dbReference type="InterPro" id="IPR011330">
    <property type="entry name" value="Glyco_hydro/deAcase_b/a-brl"/>
</dbReference>
<gene>
    <name evidence="1" type="ORF">L1F29_12930</name>
</gene>
<organism evidence="1 2">
    <name type="scientific">Paenibacillus spongiae</name>
    <dbReference type="NCBI Taxonomy" id="2909671"/>
    <lineage>
        <taxon>Bacteria</taxon>
        <taxon>Bacillati</taxon>
        <taxon>Bacillota</taxon>
        <taxon>Bacilli</taxon>
        <taxon>Bacillales</taxon>
        <taxon>Paenibacillaceae</taxon>
        <taxon>Paenibacillus</taxon>
    </lineage>
</organism>
<name>A0ABY5SF98_9BACL</name>
<dbReference type="Gene3D" id="3.20.20.370">
    <property type="entry name" value="Glycoside hydrolase/deacetylase"/>
    <property type="match status" value="1"/>
</dbReference>
<evidence type="ECO:0008006" key="3">
    <source>
        <dbReference type="Google" id="ProtNLM"/>
    </source>
</evidence>
<accession>A0ABY5SF98</accession>
<sequence length="566" mass="63073">MRMAHVGVLLDRKAAERRWQYGLNSFEYYMEEVLRHAGVPFERLEHIELLPERSYDIVIAALAPNDAAAASLLWSYAEQGGTVIACAGLNAMAARLGAVPHRSSGPGYASFVDWRAIPVRYSQAAPWKTEPGNPNLIQETGMLMKDHPAGAAQGPARQTFRIGKGLLERWAIDICGTIVELQQGTGPVLDDGEPAPDGTAAVNEGILKADDRIAMDWEHDRLLTETGSPYFAYPYADYWRDLFIGHLLQSVLSLELTLPVVGCWPDGIERVAMISHDSDLNQDIHAESALEQLGECGIRSTWCMIEPGYSPGIYDLVKAAGHELAFHYNALDEQNGRWAEDEFERQLDWLKQAANLPAVTSNKNHYTRFEGWGELFEWCEKGGVQSDQTRGPSKKGNVGFIFGTCRPYFPIAWAGENNRMYDVLEIGFLTQDLDLTTQWSDSSVINPFLDEVARMNGVAHFLFHQVHIHNSASVRAALRRVVEEARSRGFTFWTGEQINRWERSRRNISLDMAADGTVIVSGEAPEGAVIWIPVPDGYEPSEDEELADQYGVSCRKESASGRVKQA</sequence>
<dbReference type="Proteomes" id="UP001057877">
    <property type="component" value="Chromosome"/>
</dbReference>
<reference evidence="1" key="1">
    <citation type="submission" date="2022-01" db="EMBL/GenBank/DDBJ databases">
        <title>Paenibacillus spongiae sp. nov., isolated from marine sponge.</title>
        <authorList>
            <person name="Li Z."/>
            <person name="Zhang M."/>
        </authorList>
    </citation>
    <scope>NUCLEOTIDE SEQUENCE</scope>
    <source>
        <strain evidence="1">PHS-Z3</strain>
    </source>
</reference>
<keyword evidence="2" id="KW-1185">Reference proteome</keyword>
<dbReference type="SUPFAM" id="SSF88713">
    <property type="entry name" value="Glycoside hydrolase/deacetylase"/>
    <property type="match status" value="1"/>
</dbReference>
<dbReference type="EMBL" id="CP091430">
    <property type="protein sequence ID" value="UVI32664.1"/>
    <property type="molecule type" value="Genomic_DNA"/>
</dbReference>
<protein>
    <recommendedName>
        <fullName evidence="3">NodB homology domain-containing protein</fullName>
    </recommendedName>
</protein>